<organism evidence="3 4">
    <name type="scientific">Bathycoccus prasinos</name>
    <dbReference type="NCBI Taxonomy" id="41875"/>
    <lineage>
        <taxon>Eukaryota</taxon>
        <taxon>Viridiplantae</taxon>
        <taxon>Chlorophyta</taxon>
        <taxon>Mamiellophyceae</taxon>
        <taxon>Mamiellales</taxon>
        <taxon>Bathycoccaceae</taxon>
        <taxon>Bathycoccus</taxon>
    </lineage>
</organism>
<feature type="compositionally biased region" description="Basic and acidic residues" evidence="1">
    <location>
        <begin position="56"/>
        <end position="70"/>
    </location>
</feature>
<dbReference type="Proteomes" id="UP000198341">
    <property type="component" value="Chromosome 4"/>
</dbReference>
<dbReference type="EMBL" id="FO082275">
    <property type="protein sequence ID" value="CCO16115.1"/>
    <property type="molecule type" value="Genomic_DNA"/>
</dbReference>
<evidence type="ECO:0000313" key="3">
    <source>
        <dbReference type="EMBL" id="CCO16115.1"/>
    </source>
</evidence>
<feature type="region of interest" description="Disordered" evidence="1">
    <location>
        <begin position="389"/>
        <end position="418"/>
    </location>
</feature>
<proteinExistence type="predicted"/>
<dbReference type="AlphaFoldDB" id="K8EUH8"/>
<name>K8EUH8_9CHLO</name>
<feature type="region of interest" description="Disordered" evidence="1">
    <location>
        <begin position="882"/>
        <end position="908"/>
    </location>
</feature>
<protein>
    <submittedName>
        <fullName evidence="3">Uncharacterized protein</fullName>
    </submittedName>
</protein>
<dbReference type="GeneID" id="19016485"/>
<feature type="compositionally biased region" description="Basic and acidic residues" evidence="1">
    <location>
        <begin position="396"/>
        <end position="417"/>
    </location>
</feature>
<keyword evidence="4" id="KW-1185">Reference proteome</keyword>
<feature type="compositionally biased region" description="Polar residues" evidence="1">
    <location>
        <begin position="186"/>
        <end position="196"/>
    </location>
</feature>
<feature type="compositionally biased region" description="Basic and acidic residues" evidence="1">
    <location>
        <begin position="855"/>
        <end position="865"/>
    </location>
</feature>
<feature type="signal peptide" evidence="2">
    <location>
        <begin position="1"/>
        <end position="26"/>
    </location>
</feature>
<feature type="region of interest" description="Disordered" evidence="1">
    <location>
        <begin position="155"/>
        <end position="207"/>
    </location>
</feature>
<keyword evidence="2" id="KW-0732">Signal</keyword>
<feature type="region of interest" description="Disordered" evidence="1">
    <location>
        <begin position="836"/>
        <end position="865"/>
    </location>
</feature>
<evidence type="ECO:0000256" key="1">
    <source>
        <dbReference type="SAM" id="MobiDB-lite"/>
    </source>
</evidence>
<dbReference type="RefSeq" id="XP_007513590.1">
    <property type="nucleotide sequence ID" value="XM_007513528.1"/>
</dbReference>
<dbReference type="KEGG" id="bpg:Bathy04g04590"/>
<feature type="chain" id="PRO_5003919526" evidence="2">
    <location>
        <begin position="27"/>
        <end position="908"/>
    </location>
</feature>
<feature type="region of interest" description="Disordered" evidence="1">
    <location>
        <begin position="56"/>
        <end position="93"/>
    </location>
</feature>
<evidence type="ECO:0000256" key="2">
    <source>
        <dbReference type="SAM" id="SignalP"/>
    </source>
</evidence>
<reference evidence="3 4" key="1">
    <citation type="submission" date="2011-10" db="EMBL/GenBank/DDBJ databases">
        <authorList>
            <person name="Genoscope - CEA"/>
        </authorList>
    </citation>
    <scope>NUCLEOTIDE SEQUENCE [LARGE SCALE GENOMIC DNA]</scope>
    <source>
        <strain evidence="3 4">RCC 1105</strain>
    </source>
</reference>
<evidence type="ECO:0000313" key="4">
    <source>
        <dbReference type="Proteomes" id="UP000198341"/>
    </source>
</evidence>
<feature type="region of interest" description="Disordered" evidence="1">
    <location>
        <begin position="322"/>
        <end position="343"/>
    </location>
</feature>
<accession>K8EUH8</accession>
<feature type="region of interest" description="Disordered" evidence="1">
    <location>
        <begin position="581"/>
        <end position="604"/>
    </location>
</feature>
<sequence length="908" mass="101717">MTTKKSPLFFFLLFVFVGVLLPVVSADDGTTIDDEENGFFVVPVPPPIPSDFDGDVYEHPERTTEEKENFVKAASGARGRRREDEDDGNDKIPLLTNSALYYEKQEKQRERRVMKNVLRNAKSALENAKNGKTSELERNLETLGNYLEDMESVLSGGKGDGVVRKDDVNDDDIGDNGGGGGAYSSDLLSRKSSATGSKYHRDSNEENAKKRLMRLASVQKFPHPITSVKFTRHRERDLKMEIYDNNKSERVDDETNTMRTKSRTMMKVMARVDDIVPKIALVGDEKGTLFALDVKSGEILCKYDLEKSGRNAITTIESYAVADDSSDDDSSKNKGSKKSKSGEKVVDTRIILGRADGSVTFLTMRLEEDGDENNGTTASLTHFGTITPKTMTETTSNEKKGSTSEALSQRREKENQGRDVAVVATHVAVLHNGERRVIVANGKSTVTIIKEAAKDTNDDAKKVILGEDLTYTSEQMNTRGRIMSFQSVLLSKTKRKRLRQQKQHREKTDIMAITSRGEIVILSLSLSSELSSFEVVSCTTPGSHARTPFETVSDGAFEPTSSTNSARVVLDASQLAYLKVTEREDNDDDEKEERSTKGNHYSCSLSSARPLKFGLSLLSSSSSSSLADKEAEDLMTFKIVSLRDGVAVFSASLPSLSSPHPLFNGIRAYETNTDFKTRSDDDETYFAKDGVKFSWRDVLYDITKGEEEDGERLSDDTDDDDVNASLITATGDGRRTLAFALPSHPSVLVFYRWQGGMSELERNRALMRRQQRKNAQHSASSFTTVFDAFTRLLESKITPALLVGVVSYYTFFVKNKDAAVKLNERARIDYANMMHTAREQQQQQQQYQQNGRDSPQFKRRDSRKLYREFDPKKFRKEVLVPKEQMKMKMRSKQMKTDDENAPAGARNE</sequence>
<feature type="compositionally biased region" description="Low complexity" evidence="1">
    <location>
        <begin position="840"/>
        <end position="849"/>
    </location>
</feature>
<gene>
    <name evidence="3" type="ORF">Bathy04g04590</name>
</gene>